<evidence type="ECO:0000256" key="1">
    <source>
        <dbReference type="ARBA" id="ARBA00004496"/>
    </source>
</evidence>
<evidence type="ECO:0000256" key="4">
    <source>
        <dbReference type="ARBA" id="ARBA00022741"/>
    </source>
</evidence>
<evidence type="ECO:0000259" key="9">
    <source>
        <dbReference type="PROSITE" id="PS51722"/>
    </source>
</evidence>
<dbReference type="GO" id="GO:0016149">
    <property type="term" value="F:translation release factor activity, codon specific"/>
    <property type="evidence" value="ECO:0007669"/>
    <property type="project" value="UniProtKB-UniRule"/>
</dbReference>
<keyword evidence="4 7" id="KW-0547">Nucleotide-binding</keyword>
<dbReference type="InterPro" id="IPR035647">
    <property type="entry name" value="EFG_III/V"/>
</dbReference>
<dbReference type="Gene3D" id="2.40.30.10">
    <property type="entry name" value="Translation factors"/>
    <property type="match status" value="1"/>
</dbReference>
<dbReference type="Gene3D" id="3.30.70.3280">
    <property type="entry name" value="Peptide chain release factor 3, domain III"/>
    <property type="match status" value="1"/>
</dbReference>
<dbReference type="Pfam" id="PF22042">
    <property type="entry name" value="EF-G_D2"/>
    <property type="match status" value="1"/>
</dbReference>
<dbReference type="InterPro" id="IPR004548">
    <property type="entry name" value="PrfC"/>
</dbReference>
<dbReference type="Pfam" id="PF16658">
    <property type="entry name" value="RF3_C"/>
    <property type="match status" value="1"/>
</dbReference>
<dbReference type="Gene3D" id="3.40.50.300">
    <property type="entry name" value="P-loop containing nucleotide triphosphate hydrolases"/>
    <property type="match status" value="1"/>
</dbReference>
<dbReference type="PRINTS" id="PR00315">
    <property type="entry name" value="ELONGATNFCT"/>
</dbReference>
<dbReference type="EMBL" id="CP017146">
    <property type="protein sequence ID" value="QHO69249.1"/>
    <property type="molecule type" value="Genomic_DNA"/>
</dbReference>
<keyword evidence="6 7" id="KW-0342">GTP-binding</keyword>
<dbReference type="InterPro" id="IPR027417">
    <property type="entry name" value="P-loop_NTPase"/>
</dbReference>
<dbReference type="HAMAP" id="MF_00072">
    <property type="entry name" value="Rel_fac_3"/>
    <property type="match status" value="1"/>
</dbReference>
<evidence type="ECO:0000256" key="3">
    <source>
        <dbReference type="ARBA" id="ARBA00022490"/>
    </source>
</evidence>
<sequence>MSAVETRDGVDNLRVLDEALKRRTIAVISHPDAGKSTLTEALLLHAHAIGQAGATHGKAGRRATVSDWMTMEKERGISISSAAIQFTHRDTIINLVDTPGHADFSEDTYRVLAAVDAAVMLVDAAKGLESQTMKLFEVCKRRGIPLITMINKWDRPGGDALALMDEIEKRTGLFPTPLTWPVGESGDFRGLVDCDSGQFVRFHRTAGGATIASEETVPAEDATAIAGPAWQTAVEETGLLREEGHRHDESLFLSAASTPVLFGAAALNIGVRQLLDTLVDLAPSAEARADTSGVRRAVNSAFSGFVFKVQSGMDSNHRDRVAFVRVCSGVFERGMTVTHEPSGRPFATKYAQQMFGKDRETVDMAWPGDIVGLINASALRPGDTLFTGGPVVYPPMPRFQPEHFRAVRSTDSSKHKQFRKGIEQLDHEGVIQVLHSDRRGDQTPILAAVGPMQFEVAAERMANEYRAPIAFDALPYTVACLIDAETAKVLAKHSSIEVTMASDGRMIALFANEWKLRTLRREHPELTLDSVSAE</sequence>
<dbReference type="GO" id="GO:0006449">
    <property type="term" value="P:regulation of translational termination"/>
    <property type="evidence" value="ECO:0007669"/>
    <property type="project" value="UniProtKB-UniRule"/>
</dbReference>
<dbReference type="NCBIfam" id="TIGR00503">
    <property type="entry name" value="prfC"/>
    <property type="match status" value="1"/>
</dbReference>
<dbReference type="NCBIfam" id="NF001964">
    <property type="entry name" value="PRK00741.1"/>
    <property type="match status" value="1"/>
</dbReference>
<keyword evidence="11" id="KW-1185">Reference proteome</keyword>
<dbReference type="NCBIfam" id="TIGR00231">
    <property type="entry name" value="small_GTP"/>
    <property type="match status" value="1"/>
</dbReference>
<dbReference type="OrthoDB" id="9801472at2"/>
<organism evidence="10 11">
    <name type="scientific">Marisediminicola antarctica</name>
    <dbReference type="NCBI Taxonomy" id="674079"/>
    <lineage>
        <taxon>Bacteria</taxon>
        <taxon>Bacillati</taxon>
        <taxon>Actinomycetota</taxon>
        <taxon>Actinomycetes</taxon>
        <taxon>Micrococcales</taxon>
        <taxon>Microbacteriaceae</taxon>
        <taxon>Marisediminicola</taxon>
    </lineage>
</organism>
<evidence type="ECO:0000256" key="8">
    <source>
        <dbReference type="NCBIfam" id="TIGR00503"/>
    </source>
</evidence>
<proteinExistence type="inferred from homology"/>
<name>A0A7L5ALS9_9MICO</name>
<dbReference type="SUPFAM" id="SSF54980">
    <property type="entry name" value="EF-G C-terminal domain-like"/>
    <property type="match status" value="1"/>
</dbReference>
<evidence type="ECO:0000256" key="7">
    <source>
        <dbReference type="HAMAP-Rule" id="MF_00072"/>
    </source>
</evidence>
<comment type="caution">
    <text evidence="7">Lacks conserved residue(s) required for the propagation of feature annotation.</text>
</comment>
<evidence type="ECO:0000256" key="5">
    <source>
        <dbReference type="ARBA" id="ARBA00022917"/>
    </source>
</evidence>
<evidence type="ECO:0000313" key="11">
    <source>
        <dbReference type="Proteomes" id="UP000464507"/>
    </source>
</evidence>
<dbReference type="KEGG" id="mant:BHD05_05905"/>
<keyword evidence="3 7" id="KW-0963">Cytoplasm</keyword>
<dbReference type="PROSITE" id="PS00301">
    <property type="entry name" value="G_TR_1"/>
    <property type="match status" value="1"/>
</dbReference>
<comment type="subcellular location">
    <subcellularLocation>
        <location evidence="1 7">Cytoplasm</location>
    </subcellularLocation>
</comment>
<dbReference type="InterPro" id="IPR009000">
    <property type="entry name" value="Transl_B-barrel_sf"/>
</dbReference>
<dbReference type="InterPro" id="IPR032090">
    <property type="entry name" value="RF3_C"/>
</dbReference>
<comment type="similarity">
    <text evidence="2 7">Belongs to the TRAFAC class translation factor GTPase superfamily. Classic translation factor GTPase family. PrfC subfamily.</text>
</comment>
<dbReference type="InterPro" id="IPR005225">
    <property type="entry name" value="Small_GTP-bd"/>
</dbReference>
<evidence type="ECO:0000313" key="10">
    <source>
        <dbReference type="EMBL" id="QHO69249.1"/>
    </source>
</evidence>
<dbReference type="GO" id="GO:0005829">
    <property type="term" value="C:cytosol"/>
    <property type="evidence" value="ECO:0007669"/>
    <property type="project" value="TreeGrafter"/>
</dbReference>
<accession>A0A7L5ALS9</accession>
<dbReference type="AlphaFoldDB" id="A0A7L5ALS9"/>
<dbReference type="InterPro" id="IPR031157">
    <property type="entry name" value="G_TR_CS"/>
</dbReference>
<dbReference type="GO" id="GO:0005525">
    <property type="term" value="F:GTP binding"/>
    <property type="evidence" value="ECO:0007669"/>
    <property type="project" value="UniProtKB-UniRule"/>
</dbReference>
<keyword evidence="5 7" id="KW-0648">Protein biosynthesis</keyword>
<evidence type="ECO:0000256" key="2">
    <source>
        <dbReference type="ARBA" id="ARBA00009978"/>
    </source>
</evidence>
<reference evidence="10 11" key="1">
    <citation type="submission" date="2016-09" db="EMBL/GenBank/DDBJ databases">
        <title>Complete genome sequence of microbes from the polar regions.</title>
        <authorList>
            <person name="Liao L."/>
            <person name="Chen B."/>
        </authorList>
    </citation>
    <scope>NUCLEOTIDE SEQUENCE [LARGE SCALE GENOMIC DNA]</scope>
    <source>
        <strain evidence="10 11">ZS314</strain>
    </source>
</reference>
<dbReference type="InterPro" id="IPR000795">
    <property type="entry name" value="T_Tr_GTP-bd_dom"/>
</dbReference>
<feature type="domain" description="Tr-type G" evidence="9">
    <location>
        <begin position="20"/>
        <end position="286"/>
    </location>
</feature>
<dbReference type="Pfam" id="PF00009">
    <property type="entry name" value="GTP_EFTU"/>
    <property type="match status" value="1"/>
</dbReference>
<evidence type="ECO:0000256" key="6">
    <source>
        <dbReference type="ARBA" id="ARBA00023134"/>
    </source>
</evidence>
<dbReference type="PROSITE" id="PS51722">
    <property type="entry name" value="G_TR_2"/>
    <property type="match status" value="1"/>
</dbReference>
<dbReference type="InterPro" id="IPR053905">
    <property type="entry name" value="EF-G-like_DII"/>
</dbReference>
<comment type="function">
    <text evidence="7">Increases the formation of ribosomal termination complexes and stimulates activities of RF-1 and RF-2. It binds guanine nucleotides and has strong preference for UGA stop codons. It may interact directly with the ribosome. The stimulation of RF-1 and RF-2 is significantly reduced by GTP and GDP, but not by GMP.</text>
</comment>
<dbReference type="PANTHER" id="PTHR43556:SF2">
    <property type="entry name" value="PEPTIDE CHAIN RELEASE FACTOR RF3"/>
    <property type="match status" value="1"/>
</dbReference>
<dbReference type="Proteomes" id="UP000464507">
    <property type="component" value="Chromosome"/>
</dbReference>
<dbReference type="RefSeq" id="WP_161885617.1">
    <property type="nucleotide sequence ID" value="NZ_CP017146.1"/>
</dbReference>
<protein>
    <recommendedName>
        <fullName evidence="7 8">Peptide chain release factor 3</fullName>
        <shortName evidence="7">RF-3</shortName>
    </recommendedName>
</protein>
<dbReference type="GO" id="GO:0003924">
    <property type="term" value="F:GTPase activity"/>
    <property type="evidence" value="ECO:0007669"/>
    <property type="project" value="InterPro"/>
</dbReference>
<dbReference type="InterPro" id="IPR038467">
    <property type="entry name" value="RF3_dom_3_sf"/>
</dbReference>
<dbReference type="SUPFAM" id="SSF50447">
    <property type="entry name" value="Translation proteins"/>
    <property type="match status" value="1"/>
</dbReference>
<dbReference type="SUPFAM" id="SSF52540">
    <property type="entry name" value="P-loop containing nucleoside triphosphate hydrolases"/>
    <property type="match status" value="1"/>
</dbReference>
<dbReference type="PANTHER" id="PTHR43556">
    <property type="entry name" value="PEPTIDE CHAIN RELEASE FACTOR RF3"/>
    <property type="match status" value="1"/>
</dbReference>
<dbReference type="GO" id="GO:0016150">
    <property type="term" value="F:translation release factor activity, codon nonspecific"/>
    <property type="evidence" value="ECO:0007669"/>
    <property type="project" value="TreeGrafter"/>
</dbReference>
<gene>
    <name evidence="7" type="primary">prfC</name>
    <name evidence="10" type="ORF">BHD05_05905</name>
</gene>
<feature type="binding site" evidence="7">
    <location>
        <begin position="97"/>
        <end position="101"/>
    </location>
    <ligand>
        <name>GTP</name>
        <dbReference type="ChEBI" id="CHEBI:37565"/>
    </ligand>
</feature>